<gene>
    <name evidence="2" type="primary">rbfA</name>
    <name evidence="3" type="ordered locus">Caka_1794</name>
</gene>
<dbReference type="SUPFAM" id="SSF89919">
    <property type="entry name" value="Ribosome-binding factor A, RbfA"/>
    <property type="match status" value="1"/>
</dbReference>
<keyword evidence="1 2" id="KW-0690">Ribosome biogenesis</keyword>
<dbReference type="GO" id="GO:0043024">
    <property type="term" value="F:ribosomal small subunit binding"/>
    <property type="evidence" value="ECO:0007669"/>
    <property type="project" value="TreeGrafter"/>
</dbReference>
<dbReference type="eggNOG" id="COG0858">
    <property type="taxonomic scope" value="Bacteria"/>
</dbReference>
<dbReference type="InterPro" id="IPR015946">
    <property type="entry name" value="KH_dom-like_a/b"/>
</dbReference>
<dbReference type="GO" id="GO:0005829">
    <property type="term" value="C:cytosol"/>
    <property type="evidence" value="ECO:0007669"/>
    <property type="project" value="TreeGrafter"/>
</dbReference>
<keyword evidence="4" id="KW-1185">Reference proteome</keyword>
<dbReference type="OrthoDB" id="9793478at2"/>
<dbReference type="STRING" id="583355.Caka_1794"/>
<dbReference type="InterPro" id="IPR023799">
    <property type="entry name" value="RbfA_dom_sf"/>
</dbReference>
<comment type="function">
    <text evidence="2">One of several proteins that assist in the late maturation steps of the functional core of the 30S ribosomal subunit. Associates with free 30S ribosomal subunits (but not with 30S subunits that are part of 70S ribosomes or polysomes). Required for efficient processing of 16S rRNA. May interact with the 5'-terminal helix region of 16S rRNA.</text>
</comment>
<sequence>MSKRISRVNELLQRELSEQLRQRYRSQAVKITISEVQTSPDLRNATIYYSVLGGEEDIRDARKLFRKAGKDLRRQVSQHVILKYFPAFEFVYDPSMERGSHILDLLDELDEEDSHREA</sequence>
<dbReference type="Gene3D" id="3.30.300.20">
    <property type="match status" value="1"/>
</dbReference>
<dbReference type="Pfam" id="PF02033">
    <property type="entry name" value="RBFA"/>
    <property type="match status" value="1"/>
</dbReference>
<dbReference type="InterPro" id="IPR020053">
    <property type="entry name" value="Ribosome-bd_factorA_CS"/>
</dbReference>
<evidence type="ECO:0000313" key="4">
    <source>
        <dbReference type="Proteomes" id="UP000000925"/>
    </source>
</evidence>
<comment type="similarity">
    <text evidence="2">Belongs to the RbfA family.</text>
</comment>
<dbReference type="HOGENOM" id="CLU_089475_1_1_0"/>
<comment type="subunit">
    <text evidence="2">Monomer. Binds 30S ribosomal subunits, but not 50S ribosomal subunits or 70S ribosomes.</text>
</comment>
<accession>D5EK64</accession>
<dbReference type="InterPro" id="IPR000238">
    <property type="entry name" value="RbfA"/>
</dbReference>
<dbReference type="NCBIfam" id="TIGR00082">
    <property type="entry name" value="rbfA"/>
    <property type="match status" value="1"/>
</dbReference>
<evidence type="ECO:0000313" key="3">
    <source>
        <dbReference type="EMBL" id="ADE54813.1"/>
    </source>
</evidence>
<dbReference type="PANTHER" id="PTHR33515">
    <property type="entry name" value="RIBOSOME-BINDING FACTOR A, CHLOROPLASTIC-RELATED"/>
    <property type="match status" value="1"/>
</dbReference>
<dbReference type="KEGG" id="caa:Caka_1794"/>
<dbReference type="AlphaFoldDB" id="D5EK64"/>
<organism evidence="3 4">
    <name type="scientific">Coraliomargarita akajimensis (strain DSM 45221 / IAM 15411 / JCM 23193 / KCTC 12865 / 04OKA010-24)</name>
    <dbReference type="NCBI Taxonomy" id="583355"/>
    <lineage>
        <taxon>Bacteria</taxon>
        <taxon>Pseudomonadati</taxon>
        <taxon>Verrucomicrobiota</taxon>
        <taxon>Opitutia</taxon>
        <taxon>Puniceicoccales</taxon>
        <taxon>Coraliomargaritaceae</taxon>
        <taxon>Coraliomargarita</taxon>
    </lineage>
</organism>
<comment type="subcellular location">
    <subcellularLocation>
        <location evidence="2">Cytoplasm</location>
    </subcellularLocation>
</comment>
<keyword evidence="2" id="KW-0963">Cytoplasm</keyword>
<dbReference type="HAMAP" id="MF_00003">
    <property type="entry name" value="RbfA"/>
    <property type="match status" value="1"/>
</dbReference>
<dbReference type="GO" id="GO:0030490">
    <property type="term" value="P:maturation of SSU-rRNA"/>
    <property type="evidence" value="ECO:0007669"/>
    <property type="project" value="UniProtKB-UniRule"/>
</dbReference>
<dbReference type="PROSITE" id="PS01319">
    <property type="entry name" value="RBFA"/>
    <property type="match status" value="1"/>
</dbReference>
<dbReference type="RefSeq" id="WP_013043535.1">
    <property type="nucleotide sequence ID" value="NC_014008.1"/>
</dbReference>
<dbReference type="PANTHER" id="PTHR33515:SF1">
    <property type="entry name" value="RIBOSOME-BINDING FACTOR A, CHLOROPLASTIC-RELATED"/>
    <property type="match status" value="1"/>
</dbReference>
<evidence type="ECO:0000256" key="1">
    <source>
        <dbReference type="ARBA" id="ARBA00022517"/>
    </source>
</evidence>
<proteinExistence type="inferred from homology"/>
<reference evidence="3 4" key="1">
    <citation type="journal article" date="2010" name="Stand. Genomic Sci.">
        <title>Complete genome sequence of Coraliomargarita akajimensis type strain (04OKA010-24).</title>
        <authorList>
            <person name="Mavromatis K."/>
            <person name="Abt B."/>
            <person name="Brambilla E."/>
            <person name="Lapidus A."/>
            <person name="Copeland A."/>
            <person name="Deshpande S."/>
            <person name="Nolan M."/>
            <person name="Lucas S."/>
            <person name="Tice H."/>
            <person name="Cheng J.F."/>
            <person name="Han C."/>
            <person name="Detter J.C."/>
            <person name="Woyke T."/>
            <person name="Goodwin L."/>
            <person name="Pitluck S."/>
            <person name="Held B."/>
            <person name="Brettin T."/>
            <person name="Tapia R."/>
            <person name="Ivanova N."/>
            <person name="Mikhailova N."/>
            <person name="Pati A."/>
            <person name="Liolios K."/>
            <person name="Chen A."/>
            <person name="Palaniappan K."/>
            <person name="Land M."/>
            <person name="Hauser L."/>
            <person name="Chang Y.J."/>
            <person name="Jeffries C.D."/>
            <person name="Rohde M."/>
            <person name="Goker M."/>
            <person name="Bristow J."/>
            <person name="Eisen J.A."/>
            <person name="Markowitz V."/>
            <person name="Hugenholtz P."/>
            <person name="Klenk H.P."/>
            <person name="Kyrpides N.C."/>
        </authorList>
    </citation>
    <scope>NUCLEOTIDE SEQUENCE [LARGE SCALE GENOMIC DNA]</scope>
    <source>
        <strain evidence="4">DSM 45221 / IAM 15411 / JCM 23193 / KCTC 12865</strain>
    </source>
</reference>
<name>D5EK64_CORAD</name>
<dbReference type="Proteomes" id="UP000000925">
    <property type="component" value="Chromosome"/>
</dbReference>
<evidence type="ECO:0000256" key="2">
    <source>
        <dbReference type="HAMAP-Rule" id="MF_00003"/>
    </source>
</evidence>
<protein>
    <recommendedName>
        <fullName evidence="2">Ribosome-binding factor A</fullName>
    </recommendedName>
</protein>
<dbReference type="EMBL" id="CP001998">
    <property type="protein sequence ID" value="ADE54813.1"/>
    <property type="molecule type" value="Genomic_DNA"/>
</dbReference>